<dbReference type="EMBL" id="JACHMW010000001">
    <property type="protein sequence ID" value="MBB5848200.1"/>
    <property type="molecule type" value="Genomic_DNA"/>
</dbReference>
<dbReference type="UniPathway" id="UPA00241">
    <property type="reaction ID" value="UER00356"/>
</dbReference>
<dbReference type="GO" id="GO:0005524">
    <property type="term" value="F:ATP binding"/>
    <property type="evidence" value="ECO:0007669"/>
    <property type="project" value="UniProtKB-UniRule"/>
</dbReference>
<keyword evidence="6" id="KW-1185">Reference proteome</keyword>
<dbReference type="SUPFAM" id="SSF52540">
    <property type="entry name" value="P-loop containing nucleoside triphosphate hydrolases"/>
    <property type="match status" value="1"/>
</dbReference>
<comment type="pathway">
    <text evidence="3">Cofactor biosynthesis; coenzyme A biosynthesis; CoA from (R)-pantothenate: step 5/5.</text>
</comment>
<reference evidence="5 6" key="1">
    <citation type="submission" date="2020-08" db="EMBL/GenBank/DDBJ databases">
        <title>Sequencing the genomes of 1000 actinobacteria strains.</title>
        <authorList>
            <person name="Klenk H.-P."/>
        </authorList>
    </citation>
    <scope>NUCLEOTIDE SEQUENCE [LARGE SCALE GENOMIC DNA]</scope>
    <source>
        <strain evidence="5 6">DSM 17945</strain>
    </source>
</reference>
<proteinExistence type="inferred from homology"/>
<evidence type="ECO:0000256" key="3">
    <source>
        <dbReference type="HAMAP-Rule" id="MF_00376"/>
    </source>
</evidence>
<gene>
    <name evidence="3" type="primary">coaE</name>
    <name evidence="5" type="ORF">HDA33_000764</name>
</gene>
<comment type="subcellular location">
    <subcellularLocation>
        <location evidence="3">Cytoplasm</location>
    </subcellularLocation>
</comment>
<dbReference type="Proteomes" id="UP000567246">
    <property type="component" value="Unassembled WGS sequence"/>
</dbReference>
<dbReference type="GO" id="GO:0004140">
    <property type="term" value="F:dephospho-CoA kinase activity"/>
    <property type="evidence" value="ECO:0007669"/>
    <property type="project" value="UniProtKB-UniRule"/>
</dbReference>
<comment type="similarity">
    <text evidence="3">Belongs to the CoaE family.</text>
</comment>
<accession>A0A7W9JHV8</accession>
<dbReference type="NCBIfam" id="TIGR00152">
    <property type="entry name" value="dephospho-CoA kinase"/>
    <property type="match status" value="1"/>
</dbReference>
<dbReference type="InterPro" id="IPR001977">
    <property type="entry name" value="Depp_CoAkinase"/>
</dbReference>
<keyword evidence="3" id="KW-0963">Cytoplasm</keyword>
<dbReference type="Gene3D" id="3.40.50.300">
    <property type="entry name" value="P-loop containing nucleotide triphosphate hydrolases"/>
    <property type="match status" value="1"/>
</dbReference>
<keyword evidence="3" id="KW-0173">Coenzyme A biosynthesis</keyword>
<keyword evidence="3 5" id="KW-0418">Kinase</keyword>
<evidence type="ECO:0000256" key="2">
    <source>
        <dbReference type="ARBA" id="ARBA00022840"/>
    </source>
</evidence>
<dbReference type="GO" id="GO:0005737">
    <property type="term" value="C:cytoplasm"/>
    <property type="evidence" value="ECO:0007669"/>
    <property type="project" value="UniProtKB-SubCell"/>
</dbReference>
<organism evidence="5 6">
    <name type="scientific">Micrococcus endophyticus</name>
    <dbReference type="NCBI Taxonomy" id="455343"/>
    <lineage>
        <taxon>Bacteria</taxon>
        <taxon>Bacillati</taxon>
        <taxon>Actinomycetota</taxon>
        <taxon>Actinomycetes</taxon>
        <taxon>Micrococcales</taxon>
        <taxon>Micrococcaceae</taxon>
        <taxon>Micrococcus</taxon>
    </lineage>
</organism>
<keyword evidence="3 5" id="KW-0808">Transferase</keyword>
<dbReference type="InterPro" id="IPR027417">
    <property type="entry name" value="P-loop_NTPase"/>
</dbReference>
<comment type="function">
    <text evidence="3">Catalyzes the phosphorylation of the 3'-hydroxyl group of dephosphocoenzyme A to form coenzyme A.</text>
</comment>
<dbReference type="Pfam" id="PF01121">
    <property type="entry name" value="CoaE"/>
    <property type="match status" value="1"/>
</dbReference>
<keyword evidence="1 3" id="KW-0547">Nucleotide-binding</keyword>
<name>A0A7W9JHV8_9MICC</name>
<protein>
    <recommendedName>
        <fullName evidence="3 4">Dephospho-CoA kinase</fullName>
        <ecNumber evidence="3 4">2.7.1.24</ecNumber>
    </recommendedName>
    <alternativeName>
        <fullName evidence="3">Dephosphocoenzyme A kinase</fullName>
    </alternativeName>
</protein>
<evidence type="ECO:0000313" key="6">
    <source>
        <dbReference type="Proteomes" id="UP000567246"/>
    </source>
</evidence>
<dbReference type="GO" id="GO:0015937">
    <property type="term" value="P:coenzyme A biosynthetic process"/>
    <property type="evidence" value="ECO:0007669"/>
    <property type="project" value="UniProtKB-UniRule"/>
</dbReference>
<dbReference type="CDD" id="cd02022">
    <property type="entry name" value="DPCK"/>
    <property type="match status" value="1"/>
</dbReference>
<feature type="binding site" evidence="3">
    <location>
        <begin position="22"/>
        <end position="27"/>
    </location>
    <ligand>
        <name>ATP</name>
        <dbReference type="ChEBI" id="CHEBI:30616"/>
    </ligand>
</feature>
<dbReference type="HAMAP" id="MF_00376">
    <property type="entry name" value="Dephospho_CoA_kinase"/>
    <property type="match status" value="1"/>
</dbReference>
<comment type="catalytic activity">
    <reaction evidence="3">
        <text>3'-dephospho-CoA + ATP = ADP + CoA + H(+)</text>
        <dbReference type="Rhea" id="RHEA:18245"/>
        <dbReference type="ChEBI" id="CHEBI:15378"/>
        <dbReference type="ChEBI" id="CHEBI:30616"/>
        <dbReference type="ChEBI" id="CHEBI:57287"/>
        <dbReference type="ChEBI" id="CHEBI:57328"/>
        <dbReference type="ChEBI" id="CHEBI:456216"/>
        <dbReference type="EC" id="2.7.1.24"/>
    </reaction>
</comment>
<comment type="caution">
    <text evidence="5">The sequence shown here is derived from an EMBL/GenBank/DDBJ whole genome shotgun (WGS) entry which is preliminary data.</text>
</comment>
<dbReference type="EC" id="2.7.1.24" evidence="3 4"/>
<dbReference type="AlphaFoldDB" id="A0A7W9JHV8"/>
<sequence>MTESVPVADRPRVHVGLTGGIAAGKSAVARVLQERGALLVDSDALARLVLEKGTDGLAAVQDEFGDRVLSSDGELDRVALARIVFSDPQARQRLNRIVHPRIRAAARRIVAAAGPDAVVVQDVPLLVETGQQDAFDLVIVVEASLEERLRRMVEDRGMTPEDAQARIDAQATDEQRRAAADVVIVNDADLERLASVANQVWDRFLAPDAAEPSAD</sequence>
<dbReference type="RefSeq" id="WP_184171081.1">
    <property type="nucleotide sequence ID" value="NZ_BAABAG010000008.1"/>
</dbReference>
<evidence type="ECO:0000313" key="5">
    <source>
        <dbReference type="EMBL" id="MBB5848200.1"/>
    </source>
</evidence>
<evidence type="ECO:0000256" key="4">
    <source>
        <dbReference type="NCBIfam" id="TIGR00152"/>
    </source>
</evidence>
<dbReference type="PANTHER" id="PTHR10695">
    <property type="entry name" value="DEPHOSPHO-COA KINASE-RELATED"/>
    <property type="match status" value="1"/>
</dbReference>
<keyword evidence="2 3" id="KW-0067">ATP-binding</keyword>
<dbReference type="PROSITE" id="PS51219">
    <property type="entry name" value="DPCK"/>
    <property type="match status" value="1"/>
</dbReference>
<dbReference type="PANTHER" id="PTHR10695:SF46">
    <property type="entry name" value="BIFUNCTIONAL COENZYME A SYNTHASE-RELATED"/>
    <property type="match status" value="1"/>
</dbReference>
<dbReference type="NCBIfam" id="NF002879">
    <property type="entry name" value="PRK03333.1"/>
    <property type="match status" value="1"/>
</dbReference>
<evidence type="ECO:0000256" key="1">
    <source>
        <dbReference type="ARBA" id="ARBA00022741"/>
    </source>
</evidence>